<dbReference type="Proteomes" id="UP000693837">
    <property type="component" value="Segment"/>
</dbReference>
<feature type="domain" description="C2H2-type" evidence="1">
    <location>
        <begin position="21"/>
        <end position="42"/>
    </location>
</feature>
<gene>
    <name evidence="2" type="primary">78</name>
    <name evidence="2" type="ORF">SEA_PERSISTENCE_78</name>
</gene>
<evidence type="ECO:0000313" key="2">
    <source>
        <dbReference type="EMBL" id="QWY79706.1"/>
    </source>
</evidence>
<dbReference type="PROSITE" id="PS00028">
    <property type="entry name" value="ZINC_FINGER_C2H2_1"/>
    <property type="match status" value="1"/>
</dbReference>
<dbReference type="InterPro" id="IPR058158">
    <property type="entry name" value="Phage_zn-bd_3"/>
</dbReference>
<organism evidence="2 3">
    <name type="scientific">Arthrobacter phage Persistence</name>
    <dbReference type="NCBI Taxonomy" id="2836007"/>
    <lineage>
        <taxon>Viruses</taxon>
        <taxon>Duplodnaviria</taxon>
        <taxon>Heunggongvirae</taxon>
        <taxon>Uroviricota</taxon>
        <taxon>Caudoviricetes</taxon>
        <taxon>Persistencevirus</taxon>
        <taxon>Persistencevirus persistence</taxon>
    </lineage>
</organism>
<dbReference type="EMBL" id="MW712719">
    <property type="protein sequence ID" value="QWY79706.1"/>
    <property type="molecule type" value="Genomic_DNA"/>
</dbReference>
<reference evidence="2" key="1">
    <citation type="submission" date="2021-03" db="EMBL/GenBank/DDBJ databases">
        <authorList>
            <person name="Pedlow M.R."/>
            <person name="Nance H.A."/>
            <person name="Bradley A.M."/>
            <person name="Brown C.A."/>
            <person name="Channell S.A."/>
            <person name="Forbes A.M."/>
            <person name="Lovell B."/>
            <person name="Mcdonald B.E."/>
            <person name="Silva M.B."/>
            <person name="White G.J."/>
            <person name="Zack K.M."/>
            <person name="Garlena R.A."/>
            <person name="Russell D.A."/>
            <person name="Jacobs-Sera D."/>
            <person name="Hatfull G.F."/>
        </authorList>
    </citation>
    <scope>NUCLEOTIDE SEQUENCE</scope>
</reference>
<evidence type="ECO:0000313" key="3">
    <source>
        <dbReference type="Proteomes" id="UP000693837"/>
    </source>
</evidence>
<keyword evidence="3" id="KW-1185">Reference proteome</keyword>
<dbReference type="Pfam" id="PF24071">
    <property type="entry name" value="Phage_zn_bind_3"/>
    <property type="match status" value="1"/>
</dbReference>
<evidence type="ECO:0000259" key="1">
    <source>
        <dbReference type="PROSITE" id="PS00028"/>
    </source>
</evidence>
<sequence length="81" mass="9027">MKPRHPKCGKSFPGGSTAGHCSGCCETFIGLSSFEAHRRGPHGPERRCEITEAHWQDDRGYWHVGAKLTDEQKAEMWGTAE</sequence>
<name>A0A8F3IM24_9CAUD</name>
<accession>A0A8F3IM24</accession>
<dbReference type="KEGG" id="vg:77931953"/>
<protein>
    <recommendedName>
        <fullName evidence="1">C2H2-type domain-containing protein</fullName>
    </recommendedName>
</protein>
<dbReference type="RefSeq" id="YP_010656079.1">
    <property type="nucleotide sequence ID" value="NC_070834.1"/>
</dbReference>
<dbReference type="InterPro" id="IPR013087">
    <property type="entry name" value="Znf_C2H2_type"/>
</dbReference>
<dbReference type="GeneID" id="77931953"/>
<proteinExistence type="predicted"/>